<organism evidence="2 3">
    <name type="scientific">Paenibacillus solisilvae</name>
    <dbReference type="NCBI Taxonomy" id="2486751"/>
    <lineage>
        <taxon>Bacteria</taxon>
        <taxon>Bacillati</taxon>
        <taxon>Bacillota</taxon>
        <taxon>Bacilli</taxon>
        <taxon>Bacillales</taxon>
        <taxon>Paenibacillaceae</taxon>
        <taxon>Paenibacillus</taxon>
    </lineage>
</organism>
<evidence type="ECO:0000313" key="3">
    <source>
        <dbReference type="Proteomes" id="UP001596047"/>
    </source>
</evidence>
<keyword evidence="1" id="KW-0732">Signal</keyword>
<protein>
    <submittedName>
        <fullName evidence="2">Uncharacterized protein</fullName>
    </submittedName>
</protein>
<feature type="chain" id="PRO_5046439222" evidence="1">
    <location>
        <begin position="26"/>
        <end position="155"/>
    </location>
</feature>
<dbReference type="RefSeq" id="WP_379188962.1">
    <property type="nucleotide sequence ID" value="NZ_JBHSOW010000052.1"/>
</dbReference>
<sequence length="155" mass="18160">MKIKNLILYTLASVCLLSFSSSVIAATPKSYLETTDVEGHAIEMAQELKPYDYFMGYLSYWNDQDLFTWTNNTRKTLNVTFLLTTPYNIPYDIWYTRNLNYMVKWQFDRNDGNLKKGTLYEVKPGETVHVMVADDKTYYNSEKNYVLTIQTTTPH</sequence>
<evidence type="ECO:0000313" key="2">
    <source>
        <dbReference type="EMBL" id="MFC5650408.1"/>
    </source>
</evidence>
<comment type="caution">
    <text evidence="2">The sequence shown here is derived from an EMBL/GenBank/DDBJ whole genome shotgun (WGS) entry which is preliminary data.</text>
</comment>
<accession>A0ABW0VY78</accession>
<keyword evidence="3" id="KW-1185">Reference proteome</keyword>
<feature type="signal peptide" evidence="1">
    <location>
        <begin position="1"/>
        <end position="25"/>
    </location>
</feature>
<dbReference type="Proteomes" id="UP001596047">
    <property type="component" value="Unassembled WGS sequence"/>
</dbReference>
<dbReference type="EMBL" id="JBHSOW010000052">
    <property type="protein sequence ID" value="MFC5650408.1"/>
    <property type="molecule type" value="Genomic_DNA"/>
</dbReference>
<reference evidence="3" key="1">
    <citation type="journal article" date="2019" name="Int. J. Syst. Evol. Microbiol.">
        <title>The Global Catalogue of Microorganisms (GCM) 10K type strain sequencing project: providing services to taxonomists for standard genome sequencing and annotation.</title>
        <authorList>
            <consortium name="The Broad Institute Genomics Platform"/>
            <consortium name="The Broad Institute Genome Sequencing Center for Infectious Disease"/>
            <person name="Wu L."/>
            <person name="Ma J."/>
        </authorList>
    </citation>
    <scope>NUCLEOTIDE SEQUENCE [LARGE SCALE GENOMIC DNA]</scope>
    <source>
        <strain evidence="3">CGMCC 1.3240</strain>
    </source>
</reference>
<evidence type="ECO:0000256" key="1">
    <source>
        <dbReference type="SAM" id="SignalP"/>
    </source>
</evidence>
<gene>
    <name evidence="2" type="ORF">ACFPYJ_14995</name>
</gene>
<name>A0ABW0VY78_9BACL</name>
<proteinExistence type="predicted"/>